<feature type="transmembrane region" description="Helical" evidence="1">
    <location>
        <begin position="40"/>
        <end position="63"/>
    </location>
</feature>
<sequence>MTVPDNEIRKKGATSGILLGVILMMLNIFSFYFITTIATSFWMISFGPIIFSVLLPLIVAGVFCSDLRKKLGGYWTFKQATTAIFMMMLVSYAITYLGANVLFGKVVEPHMIEKTQTAIIGATTQMMEKQGVEQGKIDDQVEKMQKQFALQTDTSPVKVLTGIAVSLIFIFVLALIFAAIFKKDPPLFDIAALEQEADPTV</sequence>
<keyword evidence="1" id="KW-1133">Transmembrane helix</keyword>
<protein>
    <recommendedName>
        <fullName evidence="4">DUF4199 domain-containing protein</fullName>
    </recommendedName>
</protein>
<dbReference type="InterPro" id="IPR025250">
    <property type="entry name" value="DUF4199"/>
</dbReference>
<comment type="caution">
    <text evidence="2">The sequence shown here is derived from an EMBL/GenBank/DDBJ whole genome shotgun (WGS) entry which is preliminary data.</text>
</comment>
<keyword evidence="1" id="KW-0472">Membrane</keyword>
<accession>A0A1Q5ZVN7</accession>
<keyword evidence="1" id="KW-0812">Transmembrane</keyword>
<dbReference type="EMBL" id="MPPL01000001">
    <property type="protein sequence ID" value="OKS85803.1"/>
    <property type="molecule type" value="Genomic_DNA"/>
</dbReference>
<feature type="transmembrane region" description="Helical" evidence="1">
    <location>
        <begin position="159"/>
        <end position="181"/>
    </location>
</feature>
<evidence type="ECO:0000313" key="2">
    <source>
        <dbReference type="EMBL" id="OKS85803.1"/>
    </source>
</evidence>
<dbReference type="STRING" id="1302689.RG47T_1249"/>
<dbReference type="AlphaFoldDB" id="A0A1Q5ZVN7"/>
<evidence type="ECO:0008006" key="4">
    <source>
        <dbReference type="Google" id="ProtNLM"/>
    </source>
</evidence>
<feature type="transmembrane region" description="Helical" evidence="1">
    <location>
        <begin position="12"/>
        <end position="34"/>
    </location>
</feature>
<evidence type="ECO:0000256" key="1">
    <source>
        <dbReference type="SAM" id="Phobius"/>
    </source>
</evidence>
<evidence type="ECO:0000313" key="3">
    <source>
        <dbReference type="Proteomes" id="UP000186720"/>
    </source>
</evidence>
<proteinExistence type="predicted"/>
<reference evidence="2 3" key="1">
    <citation type="submission" date="2016-11" db="EMBL/GenBank/DDBJ databases">
        <title>Whole Genome Sequencing of Mucilaginibacter polytrichastri RG4-7(T) isolated from the moss sample.</title>
        <authorList>
            <person name="Li Y."/>
        </authorList>
    </citation>
    <scope>NUCLEOTIDE SEQUENCE [LARGE SCALE GENOMIC DNA]</scope>
    <source>
        <strain evidence="2 3">RG4-7</strain>
    </source>
</reference>
<dbReference type="Proteomes" id="UP000186720">
    <property type="component" value="Unassembled WGS sequence"/>
</dbReference>
<keyword evidence="3" id="KW-1185">Reference proteome</keyword>
<name>A0A1Q5ZVN7_9SPHI</name>
<dbReference type="OrthoDB" id="660361at2"/>
<feature type="transmembrane region" description="Helical" evidence="1">
    <location>
        <begin position="83"/>
        <end position="103"/>
    </location>
</feature>
<gene>
    <name evidence="2" type="ORF">RG47T_1249</name>
</gene>
<organism evidence="2 3">
    <name type="scientific">Mucilaginibacter polytrichastri</name>
    <dbReference type="NCBI Taxonomy" id="1302689"/>
    <lineage>
        <taxon>Bacteria</taxon>
        <taxon>Pseudomonadati</taxon>
        <taxon>Bacteroidota</taxon>
        <taxon>Sphingobacteriia</taxon>
        <taxon>Sphingobacteriales</taxon>
        <taxon>Sphingobacteriaceae</taxon>
        <taxon>Mucilaginibacter</taxon>
    </lineage>
</organism>
<dbReference type="RefSeq" id="WP_074488592.1">
    <property type="nucleotide sequence ID" value="NZ_FPAM01000002.1"/>
</dbReference>
<dbReference type="Pfam" id="PF13858">
    <property type="entry name" value="DUF4199"/>
    <property type="match status" value="1"/>
</dbReference>